<keyword evidence="1" id="KW-1133">Transmembrane helix</keyword>
<evidence type="ECO:0000313" key="3">
    <source>
        <dbReference type="Proteomes" id="UP000824262"/>
    </source>
</evidence>
<gene>
    <name evidence="2" type="ORF">IAB77_02765</name>
</gene>
<feature type="transmembrane region" description="Helical" evidence="1">
    <location>
        <begin position="366"/>
        <end position="387"/>
    </location>
</feature>
<proteinExistence type="predicted"/>
<feature type="transmembrane region" description="Helical" evidence="1">
    <location>
        <begin position="325"/>
        <end position="346"/>
    </location>
</feature>
<keyword evidence="1" id="KW-0472">Membrane</keyword>
<sequence length="659" mass="71687">MRSRTSFFNPALFKKTVVRFWPVWFLYAFIWLLLLPGGMSGELARSLRMENAAYASMRILMGTPLEAAVSPYVPLLALAFSCASAMAVFSHLYSPRSAAAYGALPVRREAAFLSLSLAGLLPLLAANVIVAAAVLAVEALCGTLLLWPVMTWLGVVSLECLTFFGICAFCAQLTGSMIVMPVLAIVVNAAAWFVEGVVTALLTTFVFGYTYSGRNAVSLLSPIDGLQRLLVASAQYEEDADGISRLVGYEFSGWGAALIYGAVGLAFLVFALLLYRRRRLETAGDVVAVGCLKPVFKYLLSLGGALCLGYLLFGITSGSVRYGTGIYALELALFMCVGAFIGYFAAEMLIKKSFAVFRGAKRYIGFGIVCLCSMLFVVFCETGFFGYETRLPTREDVASVSLEVYRGGKPSAFTADEDIDAAMALHEDIIAHKSVHESQANAYTTGTQPLDSAAPLFASSADLYVAAEQAADDYSDPDCYVVVKVEYTLTSGDKLTRRYELMGRDTTGDIRALQNLVNTRPGIATRNETDFPVTLENILYAGVNSGYYPLGGGEDYSVELTESEAHELYYDCMLPDMADGTLGLVYLIEDNGYYDTEYDCTIYIDCYERLRTPGAGERYQSLYVNVSAAAERTCEWLAQHGIHPLTIREAVAAAEAEAR</sequence>
<accession>A0A9D0ZCX6</accession>
<feature type="transmembrane region" description="Helical" evidence="1">
    <location>
        <begin position="69"/>
        <end position="89"/>
    </location>
</feature>
<dbReference type="EMBL" id="DVGA01000033">
    <property type="protein sequence ID" value="HIQ78163.1"/>
    <property type="molecule type" value="Genomic_DNA"/>
</dbReference>
<feature type="transmembrane region" description="Helical" evidence="1">
    <location>
        <begin position="254"/>
        <end position="275"/>
    </location>
</feature>
<evidence type="ECO:0000313" key="2">
    <source>
        <dbReference type="EMBL" id="HIQ78163.1"/>
    </source>
</evidence>
<organism evidence="2 3">
    <name type="scientific">Candidatus Scatomorpha intestinavium</name>
    <dbReference type="NCBI Taxonomy" id="2840922"/>
    <lineage>
        <taxon>Bacteria</taxon>
        <taxon>Bacillati</taxon>
        <taxon>Bacillota</taxon>
        <taxon>Clostridia</taxon>
        <taxon>Eubacteriales</taxon>
        <taxon>Candidatus Scatomorpha</taxon>
    </lineage>
</organism>
<feature type="transmembrane region" description="Helical" evidence="1">
    <location>
        <begin position="110"/>
        <end position="137"/>
    </location>
</feature>
<reference evidence="2" key="2">
    <citation type="journal article" date="2021" name="PeerJ">
        <title>Extensive microbial diversity within the chicken gut microbiome revealed by metagenomics and culture.</title>
        <authorList>
            <person name="Gilroy R."/>
            <person name="Ravi A."/>
            <person name="Getino M."/>
            <person name="Pursley I."/>
            <person name="Horton D.L."/>
            <person name="Alikhan N.F."/>
            <person name="Baker D."/>
            <person name="Gharbi K."/>
            <person name="Hall N."/>
            <person name="Watson M."/>
            <person name="Adriaenssens E.M."/>
            <person name="Foster-Nyarko E."/>
            <person name="Jarju S."/>
            <person name="Secka A."/>
            <person name="Antonio M."/>
            <person name="Oren A."/>
            <person name="Chaudhuri R.R."/>
            <person name="La Ragione R."/>
            <person name="Hildebrand F."/>
            <person name="Pallen M.J."/>
        </authorList>
    </citation>
    <scope>NUCLEOTIDE SEQUENCE</scope>
    <source>
        <strain evidence="2">ChiBcolR7-354</strain>
    </source>
</reference>
<feature type="transmembrane region" description="Helical" evidence="1">
    <location>
        <begin position="20"/>
        <end position="39"/>
    </location>
</feature>
<feature type="transmembrane region" description="Helical" evidence="1">
    <location>
        <begin position="295"/>
        <end position="313"/>
    </location>
</feature>
<feature type="transmembrane region" description="Helical" evidence="1">
    <location>
        <begin position="178"/>
        <end position="211"/>
    </location>
</feature>
<dbReference type="Proteomes" id="UP000824262">
    <property type="component" value="Unassembled WGS sequence"/>
</dbReference>
<comment type="caution">
    <text evidence="2">The sequence shown here is derived from an EMBL/GenBank/DDBJ whole genome shotgun (WGS) entry which is preliminary data.</text>
</comment>
<evidence type="ECO:0000256" key="1">
    <source>
        <dbReference type="SAM" id="Phobius"/>
    </source>
</evidence>
<dbReference type="AlphaFoldDB" id="A0A9D0ZCX6"/>
<keyword evidence="1" id="KW-0812">Transmembrane</keyword>
<reference evidence="2" key="1">
    <citation type="submission" date="2020-10" db="EMBL/GenBank/DDBJ databases">
        <authorList>
            <person name="Gilroy R."/>
        </authorList>
    </citation>
    <scope>NUCLEOTIDE SEQUENCE</scope>
    <source>
        <strain evidence="2">ChiBcolR7-354</strain>
    </source>
</reference>
<name>A0A9D0ZCX6_9FIRM</name>
<feature type="transmembrane region" description="Helical" evidence="1">
    <location>
        <begin position="149"/>
        <end position="171"/>
    </location>
</feature>
<protein>
    <submittedName>
        <fullName evidence="2">Uncharacterized protein</fullName>
    </submittedName>
</protein>